<accession>A0A644VXD2</accession>
<dbReference type="EMBL" id="VSSQ01000449">
    <property type="protein sequence ID" value="MPL94983.1"/>
    <property type="molecule type" value="Genomic_DNA"/>
</dbReference>
<evidence type="ECO:0000256" key="1">
    <source>
        <dbReference type="SAM" id="MobiDB-lite"/>
    </source>
</evidence>
<comment type="caution">
    <text evidence="2">The sequence shown here is derived from an EMBL/GenBank/DDBJ whole genome shotgun (WGS) entry which is preliminary data.</text>
</comment>
<sequence length="137" mass="15045">MYRPPSPPPKASPRASLLVHPPSYCAPYFPRVCCGKGGVVLLHVDEPGGAASAYLYANQGRSLRVHPRSFYAHHLLHVDEPGVQHPLTLTRAKGEPSHTPAVVYRPHSPPLRRASEGQRPESESKSLICEPRRGEAF</sequence>
<feature type="compositionally biased region" description="Basic and acidic residues" evidence="1">
    <location>
        <begin position="113"/>
        <end position="137"/>
    </location>
</feature>
<organism evidence="2">
    <name type="scientific">bioreactor metagenome</name>
    <dbReference type="NCBI Taxonomy" id="1076179"/>
    <lineage>
        <taxon>unclassified sequences</taxon>
        <taxon>metagenomes</taxon>
        <taxon>ecological metagenomes</taxon>
    </lineage>
</organism>
<reference evidence="2" key="1">
    <citation type="submission" date="2019-08" db="EMBL/GenBank/DDBJ databases">
        <authorList>
            <person name="Kucharzyk K."/>
            <person name="Murdoch R.W."/>
            <person name="Higgins S."/>
            <person name="Loffler F."/>
        </authorList>
    </citation>
    <scope>NUCLEOTIDE SEQUENCE</scope>
</reference>
<dbReference type="AlphaFoldDB" id="A0A644VXD2"/>
<feature type="region of interest" description="Disordered" evidence="1">
    <location>
        <begin position="90"/>
        <end position="137"/>
    </location>
</feature>
<gene>
    <name evidence="2" type="ORF">SDC9_41146</name>
</gene>
<protein>
    <submittedName>
        <fullName evidence="2">Uncharacterized protein</fullName>
    </submittedName>
</protein>
<proteinExistence type="predicted"/>
<evidence type="ECO:0000313" key="2">
    <source>
        <dbReference type="EMBL" id="MPL94983.1"/>
    </source>
</evidence>
<name>A0A644VXD2_9ZZZZ</name>